<dbReference type="OrthoDB" id="1918258at2759"/>
<dbReference type="AlphaFoldDB" id="A0A833QLR9"/>
<organism evidence="2 3">
    <name type="scientific">Carex littledalei</name>
    <dbReference type="NCBI Taxonomy" id="544730"/>
    <lineage>
        <taxon>Eukaryota</taxon>
        <taxon>Viridiplantae</taxon>
        <taxon>Streptophyta</taxon>
        <taxon>Embryophyta</taxon>
        <taxon>Tracheophyta</taxon>
        <taxon>Spermatophyta</taxon>
        <taxon>Magnoliopsida</taxon>
        <taxon>Liliopsida</taxon>
        <taxon>Poales</taxon>
        <taxon>Cyperaceae</taxon>
        <taxon>Cyperoideae</taxon>
        <taxon>Cariceae</taxon>
        <taxon>Carex</taxon>
        <taxon>Carex subgen. Euthyceras</taxon>
    </lineage>
</organism>
<sequence>MSSGVQLEKATSYGATIGLPKDANLLPMDLLDEYWFFNNTLNARKDYSKPPKAPQSNRIDDDSVADQELLRTPSLPPPRVHPSEETSNDEVGNEDDEVLPIPLMRAPSMPSPYSNGFDDADHKETPLNTNMKPKASKSRHTASNLGCHHSWHSSFEKVARPSLTRQHSSMSSRKYCLYHNYRLSDTNYQMFQDKRWKGSSDLESIEVQGFKDLGFSFDKKELKESLANVIPGLRKKNQNEEEDEKKITRPYLSEAWYVDRSAPPRFDWIEKKSKAEMKDQLRFWARAVACNVRQEG</sequence>
<protein>
    <submittedName>
        <fullName evidence="2">Uncharacterized protein</fullName>
    </submittedName>
</protein>
<feature type="compositionally biased region" description="Acidic residues" evidence="1">
    <location>
        <begin position="86"/>
        <end position="98"/>
    </location>
</feature>
<dbReference type="Proteomes" id="UP000623129">
    <property type="component" value="Unassembled WGS sequence"/>
</dbReference>
<dbReference type="PANTHER" id="PTHR33785:SF5">
    <property type="entry name" value="SERINE_ARGININE REPETITIVE MATRIX PROTEIN"/>
    <property type="match status" value="1"/>
</dbReference>
<name>A0A833QLR9_9POAL</name>
<evidence type="ECO:0000256" key="1">
    <source>
        <dbReference type="SAM" id="MobiDB-lite"/>
    </source>
</evidence>
<proteinExistence type="predicted"/>
<evidence type="ECO:0000313" key="3">
    <source>
        <dbReference type="Proteomes" id="UP000623129"/>
    </source>
</evidence>
<gene>
    <name evidence="2" type="ORF">FCM35_KLT05903</name>
</gene>
<evidence type="ECO:0000313" key="2">
    <source>
        <dbReference type="EMBL" id="KAF3328825.1"/>
    </source>
</evidence>
<comment type="caution">
    <text evidence="2">The sequence shown here is derived from an EMBL/GenBank/DDBJ whole genome shotgun (WGS) entry which is preliminary data.</text>
</comment>
<feature type="region of interest" description="Disordered" evidence="1">
    <location>
        <begin position="45"/>
        <end position="144"/>
    </location>
</feature>
<dbReference type="EMBL" id="SWLB01000015">
    <property type="protein sequence ID" value="KAF3328825.1"/>
    <property type="molecule type" value="Genomic_DNA"/>
</dbReference>
<keyword evidence="3" id="KW-1185">Reference proteome</keyword>
<dbReference type="PANTHER" id="PTHR33785">
    <property type="entry name" value="OS06G0550800 PROTEIN"/>
    <property type="match status" value="1"/>
</dbReference>
<reference evidence="2" key="1">
    <citation type="submission" date="2020-01" db="EMBL/GenBank/DDBJ databases">
        <title>Genome sequence of Kobresia littledalei, the first chromosome-level genome in the family Cyperaceae.</title>
        <authorList>
            <person name="Qu G."/>
        </authorList>
    </citation>
    <scope>NUCLEOTIDE SEQUENCE</scope>
    <source>
        <strain evidence="2">C.B.Clarke</strain>
        <tissue evidence="2">Leaf</tissue>
    </source>
</reference>
<accession>A0A833QLR9</accession>